<keyword evidence="5" id="KW-0378">Hydrolase</keyword>
<feature type="region of interest" description="Disordered" evidence="6">
    <location>
        <begin position="1100"/>
        <end position="1174"/>
    </location>
</feature>
<evidence type="ECO:0000313" key="9">
    <source>
        <dbReference type="Proteomes" id="UP001642406"/>
    </source>
</evidence>
<gene>
    <name evidence="8" type="ORF">SBRCBS47491_007742</name>
</gene>
<feature type="region of interest" description="Disordered" evidence="6">
    <location>
        <begin position="244"/>
        <end position="329"/>
    </location>
</feature>
<accession>A0ABP0CFP6</accession>
<dbReference type="Pfam" id="PF25424">
    <property type="entry name" value="PH_35"/>
    <property type="match status" value="1"/>
</dbReference>
<keyword evidence="3" id="KW-0645">Protease</keyword>
<dbReference type="InterPro" id="IPR003653">
    <property type="entry name" value="Peptidase_C48_C"/>
</dbReference>
<dbReference type="Proteomes" id="UP001642406">
    <property type="component" value="Unassembled WGS sequence"/>
</dbReference>
<dbReference type="EMBL" id="CAWUHC010000090">
    <property type="protein sequence ID" value="CAK7230887.1"/>
    <property type="molecule type" value="Genomic_DNA"/>
</dbReference>
<name>A0ABP0CFP6_9PEZI</name>
<feature type="region of interest" description="Disordered" evidence="6">
    <location>
        <begin position="1"/>
        <end position="165"/>
    </location>
</feature>
<organism evidence="8 9">
    <name type="scientific">Sporothrix bragantina</name>
    <dbReference type="NCBI Taxonomy" id="671064"/>
    <lineage>
        <taxon>Eukaryota</taxon>
        <taxon>Fungi</taxon>
        <taxon>Dikarya</taxon>
        <taxon>Ascomycota</taxon>
        <taxon>Pezizomycotina</taxon>
        <taxon>Sordariomycetes</taxon>
        <taxon>Sordariomycetidae</taxon>
        <taxon>Ophiostomatales</taxon>
        <taxon>Ophiostomataceae</taxon>
        <taxon>Sporothrix</taxon>
    </lineage>
</organism>
<evidence type="ECO:0000256" key="3">
    <source>
        <dbReference type="ARBA" id="ARBA00022670"/>
    </source>
</evidence>
<evidence type="ECO:0000259" key="7">
    <source>
        <dbReference type="PROSITE" id="PS50600"/>
    </source>
</evidence>
<sequence length="1174" mass="128672">MPLPKFLGQFNPVNFLGGRSPKRREPSQTSPQIQPPPPKRRRTGDDDDNIDDARLQRPQSRGQQRLRSRPSETSIDVLIQSPPDRRQAARAPSVSVISSSHKGAGGRNNVMGNQPELRQVEQYVQTPRSRRRKKHRGGSGSSKFGGSLDRPANMKSPSPFGDDDDVVDYDYNGEGGGGGDSEMLCIVDDDTISSPKKAVAAAAANKRVNTNLAVILSDGRPNNASKGRFRERMMMDPLQKLTKRYNESESGDELSQEFFPGPSAKRQQPRQRQQQSRGAVVDYVDLSLGHKRNRSLQTSNRAVPVSSPKSSPKTSPKTSPASSVPSRSASASIPMLAEAIKMSSLSVKSAFRQPDCFFMSDTDAPPLSLTIDDRDPDLLVPLEQARARTEKLHWLRVDLLKARQISYHINSPFVFFSFPQGEGLGAMLGIKFTSAENARQLVAWATNSAMSQAIKFIEAASPEQQKRKFLKCLADVLERKESVTGGTAAAPPATSSPAAAAASPEAKISPPRVTNDLLGFRRTRSSRSTNGATEMIDLDDAGDSEKKIVDGGSPGATAGAGLDRAMRLRNRGTRTSAVTRPLLQDMEFERWTVKNPDWAKDWRIPLTYSRTTVDKDDVARLDEGEFLNDNIINFYMQFLQDTLKKSESSIAKRVYFHNTFFYEKLRPSRGREIAFDGVKRWTAKVDLFSYDYIVVPVNEHAHWWLAIICNVPKILAAALPEETKEGGLFDMDEDKDEKPETTETTAAAAETIDVDSHRPQSVVVEDDDGHKDDNDVKFVSVASKKTSTSPPRLNGLQRDTPIDVDEARAGEKRKEPIVLDSVETDDAGVKAKTDVSTATAIEIHDGEKGEKDGKAKDEADTVYAAAKNDDDDDDDDEVTEIKSDIVQQPSTPQQTPTKKGGFRGAAKNKKKVFIPPGKKQDPTDPRIFTLDSLGSVHSASVDHLKQWLMAEIAERKTNGVAPKDPGRLGMTAKAIPQQENFCDCGVYLLLYLQEFVKDPDSFIEDIVLRQERAWHTSAPDMRKQLRDLILHMQREYQAAEEASRKPKKKAATAATTSAAAAAAAAAAKRFALAEAAKPSSPLPTPAAAETVVESPSLVQVSSPANVASNSADVPIPTSEMDQEWEGIQDEDNHEEPQRGSQDEASVSPIDPVEAGLSSPFASKSASPTVFKPRP</sequence>
<proteinExistence type="inferred from homology"/>
<feature type="region of interest" description="Disordered" evidence="6">
    <location>
        <begin position="727"/>
        <end position="813"/>
    </location>
</feature>
<feature type="compositionally biased region" description="Low complexity" evidence="6">
    <location>
        <begin position="742"/>
        <end position="751"/>
    </location>
</feature>
<keyword evidence="2" id="KW-0597">Phosphoprotein</keyword>
<evidence type="ECO:0000256" key="4">
    <source>
        <dbReference type="ARBA" id="ARBA00022786"/>
    </source>
</evidence>
<dbReference type="PANTHER" id="PTHR46896">
    <property type="entry name" value="SENTRIN-SPECIFIC PROTEASE"/>
    <property type="match status" value="1"/>
</dbReference>
<protein>
    <recommendedName>
        <fullName evidence="7">Ubiquitin-like protease family profile domain-containing protein</fullName>
    </recommendedName>
</protein>
<keyword evidence="4" id="KW-0833">Ubl conjugation pathway</keyword>
<reference evidence="8 9" key="1">
    <citation type="submission" date="2024-01" db="EMBL/GenBank/DDBJ databases">
        <authorList>
            <person name="Allen C."/>
            <person name="Tagirdzhanova G."/>
        </authorList>
    </citation>
    <scope>NUCLEOTIDE SEQUENCE [LARGE SCALE GENOMIC DNA]</scope>
</reference>
<feature type="compositionally biased region" description="Low complexity" evidence="6">
    <location>
        <begin position="302"/>
        <end position="329"/>
    </location>
</feature>
<dbReference type="InterPro" id="IPR038765">
    <property type="entry name" value="Papain-like_cys_pep_sf"/>
</dbReference>
<feature type="compositionally biased region" description="Low complexity" evidence="6">
    <location>
        <begin position="1100"/>
        <end position="1113"/>
    </location>
</feature>
<evidence type="ECO:0000313" key="8">
    <source>
        <dbReference type="EMBL" id="CAK7230887.1"/>
    </source>
</evidence>
<evidence type="ECO:0000256" key="6">
    <source>
        <dbReference type="SAM" id="MobiDB-lite"/>
    </source>
</evidence>
<evidence type="ECO:0000256" key="2">
    <source>
        <dbReference type="ARBA" id="ARBA00022553"/>
    </source>
</evidence>
<dbReference type="SUPFAM" id="SSF54001">
    <property type="entry name" value="Cysteine proteinases"/>
    <property type="match status" value="1"/>
</dbReference>
<feature type="region of interest" description="Disordered" evidence="6">
    <location>
        <begin position="483"/>
        <end position="533"/>
    </location>
</feature>
<dbReference type="PANTHER" id="PTHR46896:SF3">
    <property type="entry name" value="FI06413P-RELATED"/>
    <property type="match status" value="1"/>
</dbReference>
<evidence type="ECO:0000256" key="1">
    <source>
        <dbReference type="ARBA" id="ARBA00005234"/>
    </source>
</evidence>
<keyword evidence="9" id="KW-1185">Reference proteome</keyword>
<feature type="compositionally biased region" description="Low complexity" evidence="6">
    <location>
        <begin position="488"/>
        <end position="511"/>
    </location>
</feature>
<dbReference type="InterPro" id="IPR057501">
    <property type="entry name" value="DeUb_enz_PH"/>
</dbReference>
<feature type="compositionally biased region" description="Low complexity" evidence="6">
    <location>
        <begin position="887"/>
        <end position="897"/>
    </location>
</feature>
<dbReference type="Pfam" id="PF02902">
    <property type="entry name" value="Peptidase_C48"/>
    <property type="match status" value="2"/>
</dbReference>
<dbReference type="Gene3D" id="3.40.395.10">
    <property type="entry name" value="Adenoviral Proteinase, Chain A"/>
    <property type="match status" value="1"/>
</dbReference>
<comment type="similarity">
    <text evidence="1">Belongs to the peptidase C48 family.</text>
</comment>
<comment type="caution">
    <text evidence="8">The sequence shown here is derived from an EMBL/GenBank/DDBJ whole genome shotgun (WGS) entry which is preliminary data.</text>
</comment>
<feature type="domain" description="Ubiquitin-like protease family profile" evidence="7">
    <location>
        <begin position="611"/>
        <end position="995"/>
    </location>
</feature>
<evidence type="ECO:0000256" key="5">
    <source>
        <dbReference type="ARBA" id="ARBA00022801"/>
    </source>
</evidence>
<dbReference type="Gene3D" id="1.10.418.20">
    <property type="match status" value="1"/>
</dbReference>
<feature type="compositionally biased region" description="Acidic residues" evidence="6">
    <location>
        <begin position="1120"/>
        <end position="1133"/>
    </location>
</feature>
<feature type="compositionally biased region" description="Basic residues" evidence="6">
    <location>
        <begin position="128"/>
        <end position="137"/>
    </location>
</feature>
<dbReference type="InterPro" id="IPR051947">
    <property type="entry name" value="Sentrin-specific_protease"/>
</dbReference>
<feature type="region of interest" description="Disordered" evidence="6">
    <location>
        <begin position="882"/>
        <end position="924"/>
    </location>
</feature>
<dbReference type="PROSITE" id="PS50600">
    <property type="entry name" value="ULP_PROTEASE"/>
    <property type="match status" value="1"/>
</dbReference>